<evidence type="ECO:0000256" key="3">
    <source>
        <dbReference type="ARBA" id="ARBA00022553"/>
    </source>
</evidence>
<evidence type="ECO:0000313" key="13">
    <source>
        <dbReference type="EMBL" id="BAY57172.1"/>
    </source>
</evidence>
<evidence type="ECO:0000259" key="11">
    <source>
        <dbReference type="PROSITE" id="PS50112"/>
    </source>
</evidence>
<dbReference type="SMART" id="SM00387">
    <property type="entry name" value="HATPase_c"/>
    <property type="match status" value="1"/>
</dbReference>
<comment type="catalytic activity">
    <reaction evidence="1">
        <text>ATP + protein L-histidine = ADP + protein N-phospho-L-histidine.</text>
        <dbReference type="EC" id="2.7.13.3"/>
    </reaction>
</comment>
<dbReference type="InterPro" id="IPR001610">
    <property type="entry name" value="PAC"/>
</dbReference>
<keyword evidence="9" id="KW-0175">Coiled coil</keyword>
<keyword evidence="4" id="KW-0808">Transferase</keyword>
<dbReference type="SMART" id="SM00388">
    <property type="entry name" value="HisKA"/>
    <property type="match status" value="1"/>
</dbReference>
<reference evidence="13 14" key="1">
    <citation type="submission" date="2017-06" db="EMBL/GenBank/DDBJ databases">
        <title>Genome sequencing of cyanobaciteial culture collection at National Institute for Environmental Studies (NIES).</title>
        <authorList>
            <person name="Hirose Y."/>
            <person name="Shimura Y."/>
            <person name="Fujisawa T."/>
            <person name="Nakamura Y."/>
            <person name="Kawachi M."/>
        </authorList>
    </citation>
    <scope>NUCLEOTIDE SEQUENCE [LARGE SCALE GENOMIC DNA]</scope>
    <source>
        <strain evidence="13 14">NIES-2135</strain>
    </source>
</reference>
<dbReference type="Gene3D" id="3.30.565.10">
    <property type="entry name" value="Histidine kinase-like ATPase, C-terminal domain"/>
    <property type="match status" value="1"/>
</dbReference>
<dbReference type="EMBL" id="AP018203">
    <property type="protein sequence ID" value="BAY57172.1"/>
    <property type="molecule type" value="Genomic_DNA"/>
</dbReference>
<dbReference type="PROSITE" id="PS50109">
    <property type="entry name" value="HIS_KIN"/>
    <property type="match status" value="1"/>
</dbReference>
<feature type="domain" description="PAS" evidence="11">
    <location>
        <begin position="135"/>
        <end position="188"/>
    </location>
</feature>
<dbReference type="InterPro" id="IPR035965">
    <property type="entry name" value="PAS-like_dom_sf"/>
</dbReference>
<accession>A0A1Z4JK91</accession>
<dbReference type="CDD" id="cd00082">
    <property type="entry name" value="HisKA"/>
    <property type="match status" value="1"/>
</dbReference>
<evidence type="ECO:0000256" key="1">
    <source>
        <dbReference type="ARBA" id="ARBA00000085"/>
    </source>
</evidence>
<protein>
    <recommendedName>
        <fullName evidence="2">histidine kinase</fullName>
        <ecNumber evidence="2">2.7.13.3</ecNumber>
    </recommendedName>
</protein>
<dbReference type="NCBIfam" id="TIGR00229">
    <property type="entry name" value="sensory_box"/>
    <property type="match status" value="2"/>
</dbReference>
<dbReference type="AlphaFoldDB" id="A0A1Z4JK91"/>
<gene>
    <name evidence="13" type="ORF">NIES2135_40360</name>
</gene>
<feature type="domain" description="PAS" evidence="11">
    <location>
        <begin position="268"/>
        <end position="338"/>
    </location>
</feature>
<dbReference type="PANTHER" id="PTHR43065:SF50">
    <property type="entry name" value="HISTIDINE KINASE"/>
    <property type="match status" value="1"/>
</dbReference>
<evidence type="ECO:0000256" key="8">
    <source>
        <dbReference type="ARBA" id="ARBA00023012"/>
    </source>
</evidence>
<dbReference type="SMART" id="SM00086">
    <property type="entry name" value="PAC"/>
    <property type="match status" value="2"/>
</dbReference>
<keyword evidence="6 13" id="KW-0418">Kinase</keyword>
<dbReference type="PROSITE" id="PS50112">
    <property type="entry name" value="PAS"/>
    <property type="match status" value="2"/>
</dbReference>
<dbReference type="GO" id="GO:0005524">
    <property type="term" value="F:ATP binding"/>
    <property type="evidence" value="ECO:0007669"/>
    <property type="project" value="UniProtKB-KW"/>
</dbReference>
<dbReference type="EC" id="2.7.13.3" evidence="2"/>
<dbReference type="PROSITE" id="PS50113">
    <property type="entry name" value="PAC"/>
    <property type="match status" value="1"/>
</dbReference>
<keyword evidence="14" id="KW-1185">Reference proteome</keyword>
<dbReference type="Pfam" id="PF13188">
    <property type="entry name" value="PAS_8"/>
    <property type="match status" value="1"/>
</dbReference>
<dbReference type="PANTHER" id="PTHR43065">
    <property type="entry name" value="SENSOR HISTIDINE KINASE"/>
    <property type="match status" value="1"/>
</dbReference>
<organism evidence="13 14">
    <name type="scientific">Leptolyngbya boryana NIES-2135</name>
    <dbReference type="NCBI Taxonomy" id="1973484"/>
    <lineage>
        <taxon>Bacteria</taxon>
        <taxon>Bacillati</taxon>
        <taxon>Cyanobacteriota</taxon>
        <taxon>Cyanophyceae</taxon>
        <taxon>Leptolyngbyales</taxon>
        <taxon>Leptolyngbyaceae</taxon>
        <taxon>Leptolyngbya group</taxon>
        <taxon>Leptolyngbya</taxon>
    </lineage>
</organism>
<keyword evidence="8" id="KW-0902">Two-component regulatory system</keyword>
<dbReference type="Pfam" id="PF00989">
    <property type="entry name" value="PAS"/>
    <property type="match status" value="1"/>
</dbReference>
<feature type="domain" description="PAC" evidence="12">
    <location>
        <begin position="337"/>
        <end position="393"/>
    </location>
</feature>
<evidence type="ECO:0000256" key="7">
    <source>
        <dbReference type="ARBA" id="ARBA00022840"/>
    </source>
</evidence>
<dbReference type="InterPro" id="IPR000700">
    <property type="entry name" value="PAS-assoc_C"/>
</dbReference>
<evidence type="ECO:0000256" key="5">
    <source>
        <dbReference type="ARBA" id="ARBA00022741"/>
    </source>
</evidence>
<dbReference type="SMART" id="SM00091">
    <property type="entry name" value="PAS"/>
    <property type="match status" value="3"/>
</dbReference>
<dbReference type="Pfam" id="PF08448">
    <property type="entry name" value="PAS_4"/>
    <property type="match status" value="1"/>
</dbReference>
<evidence type="ECO:0000256" key="4">
    <source>
        <dbReference type="ARBA" id="ARBA00022679"/>
    </source>
</evidence>
<keyword evidence="7" id="KW-0067">ATP-binding</keyword>
<dbReference type="InterPro" id="IPR013767">
    <property type="entry name" value="PAS_fold"/>
</dbReference>
<dbReference type="InterPro" id="IPR003594">
    <property type="entry name" value="HATPase_dom"/>
</dbReference>
<dbReference type="InterPro" id="IPR000014">
    <property type="entry name" value="PAS"/>
</dbReference>
<evidence type="ECO:0000259" key="10">
    <source>
        <dbReference type="PROSITE" id="PS50109"/>
    </source>
</evidence>
<dbReference type="SUPFAM" id="SSF47384">
    <property type="entry name" value="Homodimeric domain of signal transducing histidine kinase"/>
    <property type="match status" value="1"/>
</dbReference>
<proteinExistence type="predicted"/>
<dbReference type="SUPFAM" id="SSF55785">
    <property type="entry name" value="PYP-like sensor domain (PAS domain)"/>
    <property type="match status" value="2"/>
</dbReference>
<dbReference type="Proteomes" id="UP000217895">
    <property type="component" value="Chromosome"/>
</dbReference>
<dbReference type="InterPro" id="IPR036097">
    <property type="entry name" value="HisK_dim/P_sf"/>
</dbReference>
<dbReference type="GO" id="GO:0006355">
    <property type="term" value="P:regulation of DNA-templated transcription"/>
    <property type="evidence" value="ECO:0007669"/>
    <property type="project" value="InterPro"/>
</dbReference>
<feature type="domain" description="Histidine kinase" evidence="10">
    <location>
        <begin position="441"/>
        <end position="708"/>
    </location>
</feature>
<dbReference type="PRINTS" id="PR00344">
    <property type="entry name" value="BCTRLSENSOR"/>
</dbReference>
<keyword evidence="3" id="KW-0597">Phosphoprotein</keyword>
<evidence type="ECO:0000256" key="9">
    <source>
        <dbReference type="SAM" id="Coils"/>
    </source>
</evidence>
<keyword evidence="5" id="KW-0547">Nucleotide-binding</keyword>
<evidence type="ECO:0000313" key="14">
    <source>
        <dbReference type="Proteomes" id="UP000217895"/>
    </source>
</evidence>
<dbReference type="InterPro" id="IPR003661">
    <property type="entry name" value="HisK_dim/P_dom"/>
</dbReference>
<feature type="coiled-coil region" evidence="9">
    <location>
        <begin position="384"/>
        <end position="432"/>
    </location>
</feature>
<dbReference type="Gene3D" id="1.10.287.130">
    <property type="match status" value="1"/>
</dbReference>
<sequence length="712" mass="80181">MIGEDQFEATSDATGYLWRVLDQVATPIFVQNHHQQIVFANQALCTLAHYSAAEFLRNVDRILSPDLTTGLTAGTQTGYLYDANGGTQEISVVKSAVQGMPLIVATIKETESANSDQLDQAIQERKAAEVALMRSQQRLTLLIQQSPFVFVEWGADYKIQTWNFAAQRTFGYSRKEAVGQSLEKILPEFLKADFLTVIAPLLTQSGTTQQIQKHLTLSGETIICEWFHYPLLAPNGSVMSIVSMGINITDRVNSEAERRQAELARSQSEQRLALLVQHAPLAIIEWTPQLTVKEWNPAAEFMFGTSRDEALGKPCDYWIPSNVQPEVSKVITRLIEQTGGKRNINENIRDNGEIITCEWHNNTVLDADGNIVSIVSTVLDITERIRLETEREQTAIALQNSEQQLRQKAQELEQAFRQLQKTQTQLIQTEKMSSLGQLVAGIAHEINNPVSFIYGNLEPAKQYVEDLLSVIWLYHEAYPVPPQKIAEELEALDLEFMQHDVFKLLDSMGTGAERIRDIVRSLRNFSRHDEAELKAVDLREGLESTLMLLQHLLKANRASGTSMMRPAIQVTQNSDRLPKVQCFAGLLNQVFMNLISNAIEAIDERWLLEEIDFIPEITIEAVLFTEEVDGQPTQWVRIQITDNGIGMSVATHQRLFDPFFTTKPIGQGSGLGLSISYQIVTEQHGGRLWCDHQAERGATFVIEIPVRQLQWS</sequence>
<dbReference type="GO" id="GO:0000155">
    <property type="term" value="F:phosphorelay sensor kinase activity"/>
    <property type="evidence" value="ECO:0007669"/>
    <property type="project" value="InterPro"/>
</dbReference>
<evidence type="ECO:0000259" key="12">
    <source>
        <dbReference type="PROSITE" id="PS50113"/>
    </source>
</evidence>
<dbReference type="Pfam" id="PF02518">
    <property type="entry name" value="HATPase_c"/>
    <property type="match status" value="1"/>
</dbReference>
<dbReference type="InterPro" id="IPR005467">
    <property type="entry name" value="His_kinase_dom"/>
</dbReference>
<dbReference type="Gene3D" id="3.30.450.20">
    <property type="entry name" value="PAS domain"/>
    <property type="match status" value="2"/>
</dbReference>
<dbReference type="CDD" id="cd00130">
    <property type="entry name" value="PAS"/>
    <property type="match status" value="2"/>
</dbReference>
<dbReference type="InterPro" id="IPR036890">
    <property type="entry name" value="HATPase_C_sf"/>
</dbReference>
<name>A0A1Z4JK91_LEPBY</name>
<dbReference type="SUPFAM" id="SSF55874">
    <property type="entry name" value="ATPase domain of HSP90 chaperone/DNA topoisomerase II/histidine kinase"/>
    <property type="match status" value="1"/>
</dbReference>
<evidence type="ECO:0000256" key="2">
    <source>
        <dbReference type="ARBA" id="ARBA00012438"/>
    </source>
</evidence>
<dbReference type="InterPro" id="IPR004358">
    <property type="entry name" value="Sig_transdc_His_kin-like_C"/>
</dbReference>
<dbReference type="InterPro" id="IPR013656">
    <property type="entry name" value="PAS_4"/>
</dbReference>
<evidence type="ECO:0000256" key="6">
    <source>
        <dbReference type="ARBA" id="ARBA00022777"/>
    </source>
</evidence>